<dbReference type="InParanoid" id="B3S3L6"/>
<dbReference type="AlphaFoldDB" id="B3S3L6"/>
<feature type="domain" description="PARP catalytic" evidence="7">
    <location>
        <begin position="1"/>
        <end position="151"/>
    </location>
</feature>
<proteinExistence type="predicted"/>
<keyword evidence="3 6" id="KW-0808">Transferase</keyword>
<dbReference type="SUPFAM" id="SSF56399">
    <property type="entry name" value="ADP-ribosylation"/>
    <property type="match status" value="1"/>
</dbReference>
<dbReference type="CTD" id="6755900"/>
<organism evidence="8 9">
    <name type="scientific">Trichoplax adhaerens</name>
    <name type="common">Trichoplax reptans</name>
    <dbReference type="NCBI Taxonomy" id="10228"/>
    <lineage>
        <taxon>Eukaryota</taxon>
        <taxon>Metazoa</taxon>
        <taxon>Placozoa</taxon>
        <taxon>Uniplacotomia</taxon>
        <taxon>Trichoplacea</taxon>
        <taxon>Trichoplacidae</taxon>
        <taxon>Trichoplax</taxon>
    </lineage>
</organism>
<comment type="subcellular location">
    <subcellularLocation>
        <location evidence="1">Nucleus</location>
    </subcellularLocation>
</comment>
<keyword evidence="9" id="KW-1185">Reference proteome</keyword>
<name>B3S3L6_TRIAD</name>
<sequence>IRKLQRIQNWNLYRRYHLMKADVARAVKKYKPEAQVERRLFHGTKGINLPSIGKNGFDRDFSGKSAGSALGTGTYFATDARMSLQYGSSLILARVLTGIYGAAASSNQPNLSSIPGSKGDRIHSVVNDVTNPSVFVISNDNSAYPEYIIHI</sequence>
<dbReference type="GO" id="GO:0003714">
    <property type="term" value="F:transcription corepressor activity"/>
    <property type="evidence" value="ECO:0000318"/>
    <property type="project" value="GO_Central"/>
</dbReference>
<dbReference type="PANTHER" id="PTHR14453">
    <property type="entry name" value="PARP/ZINC FINGER CCCH TYPE DOMAIN CONTAINING PROTEIN"/>
    <property type="match status" value="1"/>
</dbReference>
<dbReference type="Pfam" id="PF00644">
    <property type="entry name" value="PARP"/>
    <property type="match status" value="1"/>
</dbReference>
<evidence type="ECO:0000256" key="1">
    <source>
        <dbReference type="ARBA" id="ARBA00004123"/>
    </source>
</evidence>
<evidence type="ECO:0000313" key="8">
    <source>
        <dbReference type="EMBL" id="EDV22821.1"/>
    </source>
</evidence>
<dbReference type="PROSITE" id="PS51059">
    <property type="entry name" value="PARP_CATALYTIC"/>
    <property type="match status" value="1"/>
</dbReference>
<dbReference type="InterPro" id="IPR012317">
    <property type="entry name" value="Poly(ADP-ribose)pol_cat_dom"/>
</dbReference>
<dbReference type="OrthoDB" id="406099at2759"/>
<dbReference type="GO" id="GO:0005634">
    <property type="term" value="C:nucleus"/>
    <property type="evidence" value="ECO:0000318"/>
    <property type="project" value="GO_Central"/>
</dbReference>
<keyword evidence="5" id="KW-0539">Nucleus</keyword>
<reference evidence="8 9" key="1">
    <citation type="journal article" date="2008" name="Nature">
        <title>The Trichoplax genome and the nature of placozoans.</title>
        <authorList>
            <person name="Srivastava M."/>
            <person name="Begovic E."/>
            <person name="Chapman J."/>
            <person name="Putnam N.H."/>
            <person name="Hellsten U."/>
            <person name="Kawashima T."/>
            <person name="Kuo A."/>
            <person name="Mitros T."/>
            <person name="Salamov A."/>
            <person name="Carpenter M.L."/>
            <person name="Signorovitch A.Y."/>
            <person name="Moreno M.A."/>
            <person name="Kamm K."/>
            <person name="Grimwood J."/>
            <person name="Schmutz J."/>
            <person name="Shapiro H."/>
            <person name="Grigoriev I.V."/>
            <person name="Buss L.W."/>
            <person name="Schierwater B."/>
            <person name="Dellaporta S.L."/>
            <person name="Rokhsar D.S."/>
        </authorList>
    </citation>
    <scope>NUCLEOTIDE SEQUENCE [LARGE SCALE GENOMIC DNA]</scope>
    <source>
        <strain evidence="8 9">Grell-BS-1999</strain>
    </source>
</reference>
<protein>
    <recommendedName>
        <fullName evidence="6">Poly [ADP-ribose] polymerase</fullName>
        <shortName evidence="6">PARP</shortName>
        <ecNumber evidence="6">2.4.2.-</ecNumber>
    </recommendedName>
</protein>
<dbReference type="RefSeq" id="XP_002114687.1">
    <property type="nucleotide sequence ID" value="XM_002114651.1"/>
</dbReference>
<dbReference type="GO" id="GO:0010629">
    <property type="term" value="P:negative regulation of gene expression"/>
    <property type="evidence" value="ECO:0000318"/>
    <property type="project" value="GO_Central"/>
</dbReference>
<dbReference type="KEGG" id="tad:TRIADDRAFT_28402"/>
<keyword evidence="4 6" id="KW-0520">NAD</keyword>
<dbReference type="eggNOG" id="ENOG502S1F8">
    <property type="taxonomic scope" value="Eukaryota"/>
</dbReference>
<dbReference type="GeneID" id="6755900"/>
<evidence type="ECO:0000256" key="4">
    <source>
        <dbReference type="ARBA" id="ARBA00023027"/>
    </source>
</evidence>
<keyword evidence="2 6" id="KW-0328">Glycosyltransferase</keyword>
<evidence type="ECO:0000259" key="7">
    <source>
        <dbReference type="PROSITE" id="PS51059"/>
    </source>
</evidence>
<feature type="non-terminal residue" evidence="8">
    <location>
        <position position="1"/>
    </location>
</feature>
<dbReference type="HOGENOM" id="CLU_014825_3_1_1"/>
<dbReference type="PhylomeDB" id="B3S3L6"/>
<dbReference type="InterPro" id="IPR052056">
    <property type="entry name" value="Mono-ARTD/PARP"/>
</dbReference>
<dbReference type="EMBL" id="DS985248">
    <property type="protein sequence ID" value="EDV22821.1"/>
    <property type="molecule type" value="Genomic_DNA"/>
</dbReference>
<dbReference type="OMA" id="PCARSIC"/>
<dbReference type="FunCoup" id="B3S3L6">
    <property type="interactions" value="809"/>
</dbReference>
<evidence type="ECO:0000256" key="3">
    <source>
        <dbReference type="ARBA" id="ARBA00022679"/>
    </source>
</evidence>
<evidence type="ECO:0000256" key="6">
    <source>
        <dbReference type="RuleBase" id="RU362114"/>
    </source>
</evidence>
<dbReference type="GO" id="GO:0003950">
    <property type="term" value="F:NAD+ poly-ADP-ribosyltransferase activity"/>
    <property type="evidence" value="ECO:0007669"/>
    <property type="project" value="UniProtKB-UniRule"/>
</dbReference>
<evidence type="ECO:0000313" key="9">
    <source>
        <dbReference type="Proteomes" id="UP000009022"/>
    </source>
</evidence>
<dbReference type="PANTHER" id="PTHR14453:SF67">
    <property type="entry name" value="POLY [ADP-RIBOSE] POLYMERASE"/>
    <property type="match status" value="1"/>
</dbReference>
<dbReference type="Gene3D" id="3.90.228.10">
    <property type="match status" value="1"/>
</dbReference>
<gene>
    <name evidence="8" type="ORF">TRIADDRAFT_28402</name>
</gene>
<accession>B3S3L6</accession>
<evidence type="ECO:0000256" key="5">
    <source>
        <dbReference type="ARBA" id="ARBA00023242"/>
    </source>
</evidence>
<dbReference type="EC" id="2.4.2.-" evidence="6"/>
<dbReference type="Proteomes" id="UP000009022">
    <property type="component" value="Unassembled WGS sequence"/>
</dbReference>
<dbReference type="GO" id="GO:0005737">
    <property type="term" value="C:cytoplasm"/>
    <property type="evidence" value="ECO:0000318"/>
    <property type="project" value="GO_Central"/>
</dbReference>
<evidence type="ECO:0000256" key="2">
    <source>
        <dbReference type="ARBA" id="ARBA00022676"/>
    </source>
</evidence>